<reference evidence="1 2" key="1">
    <citation type="submission" date="2014-06" db="EMBL/GenBank/DDBJ databases">
        <title>The genome of the endonuclear symbiont Nucleicultrix amoebiphila.</title>
        <authorList>
            <person name="Schulz F."/>
            <person name="Horn M."/>
        </authorList>
    </citation>
    <scope>NUCLEOTIDE SEQUENCE [LARGE SCALE GENOMIC DNA]</scope>
    <source>
        <strain evidence="1 2">FS5</strain>
    </source>
</reference>
<proteinExistence type="predicted"/>
<dbReference type="OrthoDB" id="9807532at2"/>
<gene>
    <name evidence="1" type="ORF">GQ61_06680</name>
</gene>
<dbReference type="InterPro" id="IPR019904">
    <property type="entry name" value="Peroxiredoxin_OsmC"/>
</dbReference>
<organism evidence="1 2">
    <name type="scientific">Candidatus Nucleicultrix amoebiphila FS5</name>
    <dbReference type="NCBI Taxonomy" id="1414854"/>
    <lineage>
        <taxon>Bacteria</taxon>
        <taxon>Pseudomonadati</taxon>
        <taxon>Pseudomonadota</taxon>
        <taxon>Alphaproteobacteria</taxon>
        <taxon>Holosporales</taxon>
        <taxon>Candidatus Nucleicultricaceae</taxon>
        <taxon>Candidatus Nucleicultrix</taxon>
    </lineage>
</organism>
<dbReference type="PANTHER" id="PTHR42830:SF1">
    <property type="entry name" value="OSMOTICALLY INDUCIBLE FAMILY PROTEIN"/>
    <property type="match status" value="1"/>
</dbReference>
<accession>A0A1W6N5H2</accession>
<name>A0A1W6N5H2_9PROT</name>
<dbReference type="EMBL" id="CP008743">
    <property type="protein sequence ID" value="ARN85028.1"/>
    <property type="molecule type" value="Genomic_DNA"/>
</dbReference>
<dbReference type="AlphaFoldDB" id="A0A1W6N5H2"/>
<dbReference type="InterPro" id="IPR003718">
    <property type="entry name" value="OsmC/Ohr_fam"/>
</dbReference>
<dbReference type="KEGG" id="naf:GQ61_06680"/>
<dbReference type="Proteomes" id="UP000237351">
    <property type="component" value="Chromosome"/>
</dbReference>
<dbReference type="InterPro" id="IPR015946">
    <property type="entry name" value="KH_dom-like_a/b"/>
</dbReference>
<dbReference type="GO" id="GO:0004601">
    <property type="term" value="F:peroxidase activity"/>
    <property type="evidence" value="ECO:0007669"/>
    <property type="project" value="InterPro"/>
</dbReference>
<protein>
    <recommendedName>
        <fullName evidence="3">Peroxiredoxin OsmC</fullName>
    </recommendedName>
</protein>
<dbReference type="InterPro" id="IPR036102">
    <property type="entry name" value="OsmC/Ohrsf"/>
</dbReference>
<dbReference type="GO" id="GO:0006979">
    <property type="term" value="P:response to oxidative stress"/>
    <property type="evidence" value="ECO:0007669"/>
    <property type="project" value="InterPro"/>
</dbReference>
<evidence type="ECO:0008006" key="3">
    <source>
        <dbReference type="Google" id="ProtNLM"/>
    </source>
</evidence>
<dbReference type="NCBIfam" id="TIGR03562">
    <property type="entry name" value="osmo_induc_OsmC"/>
    <property type="match status" value="1"/>
</dbReference>
<dbReference type="Pfam" id="PF02566">
    <property type="entry name" value="OsmC"/>
    <property type="match status" value="1"/>
</dbReference>
<dbReference type="PANTHER" id="PTHR42830">
    <property type="entry name" value="OSMOTICALLY INDUCIBLE FAMILY PROTEIN"/>
    <property type="match status" value="1"/>
</dbReference>
<dbReference type="SUPFAM" id="SSF82784">
    <property type="entry name" value="OsmC-like"/>
    <property type="match status" value="1"/>
</dbReference>
<keyword evidence="2" id="KW-1185">Reference proteome</keyword>
<dbReference type="STRING" id="1414854.GQ61_06680"/>
<dbReference type="Gene3D" id="3.30.300.20">
    <property type="match status" value="1"/>
</dbReference>
<sequence>MAITRKSDAHWSGDLMNGQGTIHLGSKVFEGPYSFKERTSEHSSLTNPEELIAAGHAGCFSMALSALLTQAGFPPESIKTTAAVTLDKDATGFALTEINLSTKVHAPGLSQADFERCTQSAKTGCPISRALSTVKITLAAELV</sequence>
<evidence type="ECO:0000313" key="1">
    <source>
        <dbReference type="EMBL" id="ARN85028.1"/>
    </source>
</evidence>
<evidence type="ECO:0000313" key="2">
    <source>
        <dbReference type="Proteomes" id="UP000237351"/>
    </source>
</evidence>
<dbReference type="InterPro" id="IPR052707">
    <property type="entry name" value="OsmC_Ohr_Peroxiredoxin"/>
</dbReference>